<evidence type="ECO:0000313" key="3">
    <source>
        <dbReference type="EMBL" id="CAF90267.1"/>
    </source>
</evidence>
<reference evidence="3" key="2">
    <citation type="submission" date="2004-02" db="EMBL/GenBank/DDBJ databases">
        <authorList>
            <consortium name="Genoscope"/>
            <consortium name="Whitehead Institute Centre for Genome Research"/>
        </authorList>
    </citation>
    <scope>NUCLEOTIDE SEQUENCE</scope>
</reference>
<protein>
    <submittedName>
        <fullName evidence="3">(spotted green pufferfish) hypothetical protein</fullName>
    </submittedName>
</protein>
<dbReference type="OrthoDB" id="78088at2759"/>
<name>Q4TA15_TETNG</name>
<feature type="non-terminal residue" evidence="3">
    <location>
        <position position="156"/>
    </location>
</feature>
<feature type="compositionally biased region" description="Basic and acidic residues" evidence="1">
    <location>
        <begin position="48"/>
        <end position="63"/>
    </location>
</feature>
<dbReference type="PANTHER" id="PTHR22100:SF13">
    <property type="entry name" value="WINGS APART-LIKE PROTEIN HOMOLOG"/>
    <property type="match status" value="1"/>
</dbReference>
<dbReference type="KEGG" id="tng:GSTEN00004489G001"/>
<feature type="region of interest" description="Disordered" evidence="1">
    <location>
        <begin position="21"/>
        <end position="68"/>
    </location>
</feature>
<dbReference type="PANTHER" id="PTHR22100">
    <property type="entry name" value="WINGS APART-LIKE PROTEIN HOMOLOG"/>
    <property type="match status" value="1"/>
</dbReference>
<gene>
    <name evidence="3" type="ORF">GSTENG00004489001</name>
</gene>
<proteinExistence type="predicted"/>
<feature type="non-terminal residue" evidence="3">
    <location>
        <position position="1"/>
    </location>
</feature>
<comment type="caution">
    <text evidence="3">The sequence shown here is derived from an EMBL/GenBank/DDBJ whole genome shotgun (WGS) entry which is preliminary data.</text>
</comment>
<evidence type="ECO:0000256" key="1">
    <source>
        <dbReference type="SAM" id="MobiDB-lite"/>
    </source>
</evidence>
<dbReference type="InterPro" id="IPR039874">
    <property type="entry name" value="WAPL"/>
</dbReference>
<dbReference type="InterPro" id="IPR011989">
    <property type="entry name" value="ARM-like"/>
</dbReference>
<dbReference type="PROSITE" id="PS51271">
    <property type="entry name" value="WAPL"/>
    <property type="match status" value="1"/>
</dbReference>
<feature type="domain" description="WAPL" evidence="2">
    <location>
        <begin position="1"/>
        <end position="135"/>
    </location>
</feature>
<dbReference type="EMBL" id="CAAE01007477">
    <property type="protein sequence ID" value="CAF90267.1"/>
    <property type="molecule type" value="Genomic_DNA"/>
</dbReference>
<dbReference type="Gene3D" id="1.25.10.10">
    <property type="entry name" value="Leucine-rich Repeat Variant"/>
    <property type="match status" value="1"/>
</dbReference>
<organism evidence="3">
    <name type="scientific">Tetraodon nigroviridis</name>
    <name type="common">Spotted green pufferfish</name>
    <name type="synonym">Chelonodon nigroviridis</name>
    <dbReference type="NCBI Taxonomy" id="99883"/>
    <lineage>
        <taxon>Eukaryota</taxon>
        <taxon>Metazoa</taxon>
        <taxon>Chordata</taxon>
        <taxon>Craniata</taxon>
        <taxon>Vertebrata</taxon>
        <taxon>Euteleostomi</taxon>
        <taxon>Actinopterygii</taxon>
        <taxon>Neopterygii</taxon>
        <taxon>Teleostei</taxon>
        <taxon>Neoteleostei</taxon>
        <taxon>Acanthomorphata</taxon>
        <taxon>Eupercaria</taxon>
        <taxon>Tetraodontiformes</taxon>
        <taxon>Tetradontoidea</taxon>
        <taxon>Tetraodontidae</taxon>
        <taxon>Tetraodon</taxon>
    </lineage>
</organism>
<evidence type="ECO:0000259" key="2">
    <source>
        <dbReference type="PROSITE" id="PS51271"/>
    </source>
</evidence>
<accession>Q4TA15</accession>
<dbReference type="AlphaFoldDB" id="Q4TA15"/>
<dbReference type="InterPro" id="IPR012502">
    <property type="entry name" value="WAPL_dom"/>
</dbReference>
<sequence length="156" mass="17333">LFLQREQAAILAEAQTDDLIKEAPKPALDQSGEWQETGGEIQWVAKDNNSDSGRDDAKKKAKEEEDEELDLNKALQHAGKHMEDSIVASYTALLLGCLCQGSPMNVTTVRENLPKGDFSIMTEMLKKFLNFMNLTCDIGTAGQKSVSRIIDYLEHC</sequence>
<reference evidence="3" key="1">
    <citation type="journal article" date="2004" name="Nature">
        <title>Genome duplication in the teleost fish Tetraodon nigroviridis reveals the early vertebrate proto-karyotype.</title>
        <authorList>
            <person name="Jaillon O."/>
            <person name="Aury J.-M."/>
            <person name="Brunet F."/>
            <person name="Petit J.-L."/>
            <person name="Stange-Thomann N."/>
            <person name="Mauceli E."/>
            <person name="Bouneau L."/>
            <person name="Fischer C."/>
            <person name="Ozouf-Costaz C."/>
            <person name="Bernot A."/>
            <person name="Nicaud S."/>
            <person name="Jaffe D."/>
            <person name="Fisher S."/>
            <person name="Lutfalla G."/>
            <person name="Dossat C."/>
            <person name="Segurens B."/>
            <person name="Dasilva C."/>
            <person name="Salanoubat M."/>
            <person name="Levy M."/>
            <person name="Boudet N."/>
            <person name="Castellano S."/>
            <person name="Anthouard V."/>
            <person name="Jubin C."/>
            <person name="Castelli V."/>
            <person name="Katinka M."/>
            <person name="Vacherie B."/>
            <person name="Biemont C."/>
            <person name="Skalli Z."/>
            <person name="Cattolico L."/>
            <person name="Poulain J."/>
            <person name="De Berardinis V."/>
            <person name="Cruaud C."/>
            <person name="Duprat S."/>
            <person name="Brottier P."/>
            <person name="Coutanceau J.-P."/>
            <person name="Gouzy J."/>
            <person name="Parra G."/>
            <person name="Lardier G."/>
            <person name="Chapple C."/>
            <person name="McKernan K.J."/>
            <person name="McEwan P."/>
            <person name="Bosak S."/>
            <person name="Kellis M."/>
            <person name="Volff J.-N."/>
            <person name="Guigo R."/>
            <person name="Zody M.C."/>
            <person name="Mesirov J."/>
            <person name="Lindblad-Toh K."/>
            <person name="Birren B."/>
            <person name="Nusbaum C."/>
            <person name="Kahn D."/>
            <person name="Robinson-Rechavi M."/>
            <person name="Laudet V."/>
            <person name="Schachter V."/>
            <person name="Quetier F."/>
            <person name="Saurin W."/>
            <person name="Scarpelli C."/>
            <person name="Wincker P."/>
            <person name="Lander E.S."/>
            <person name="Weissenbach J."/>
            <person name="Roest Crollius H."/>
        </authorList>
    </citation>
    <scope>NUCLEOTIDE SEQUENCE [LARGE SCALE GENOMIC DNA]</scope>
</reference>